<protein>
    <recommendedName>
        <fullName evidence="3">Death domain-containing protein</fullName>
    </recommendedName>
</protein>
<name>A0AA35TXZ2_GEOBA</name>
<evidence type="ECO:0008006" key="3">
    <source>
        <dbReference type="Google" id="ProtNLM"/>
    </source>
</evidence>
<evidence type="ECO:0000313" key="1">
    <source>
        <dbReference type="EMBL" id="CAI8056550.1"/>
    </source>
</evidence>
<keyword evidence="2" id="KW-1185">Reference proteome</keyword>
<dbReference type="EMBL" id="CASHTH010004369">
    <property type="protein sequence ID" value="CAI8056550.1"/>
    <property type="molecule type" value="Genomic_DNA"/>
</dbReference>
<evidence type="ECO:0000313" key="2">
    <source>
        <dbReference type="Proteomes" id="UP001174909"/>
    </source>
</evidence>
<dbReference type="AlphaFoldDB" id="A0AA35TXZ2"/>
<accession>A0AA35TXZ2</accession>
<organism evidence="1 2">
    <name type="scientific">Geodia barretti</name>
    <name type="common">Barrett's horny sponge</name>
    <dbReference type="NCBI Taxonomy" id="519541"/>
    <lineage>
        <taxon>Eukaryota</taxon>
        <taxon>Metazoa</taxon>
        <taxon>Porifera</taxon>
        <taxon>Demospongiae</taxon>
        <taxon>Heteroscleromorpha</taxon>
        <taxon>Tetractinellida</taxon>
        <taxon>Astrophorina</taxon>
        <taxon>Geodiidae</taxon>
        <taxon>Geodia</taxon>
    </lineage>
</organism>
<dbReference type="Proteomes" id="UP001174909">
    <property type="component" value="Unassembled WGS sequence"/>
</dbReference>
<gene>
    <name evidence="1" type="ORF">GBAR_LOCUS30811</name>
</gene>
<dbReference type="CDD" id="cd01670">
    <property type="entry name" value="Death"/>
    <property type="match status" value="1"/>
</dbReference>
<proteinExistence type="predicted"/>
<comment type="caution">
    <text evidence="1">The sequence shown here is derived from an EMBL/GenBank/DDBJ whole genome shotgun (WGS) entry which is preliminary data.</text>
</comment>
<reference evidence="1" key="1">
    <citation type="submission" date="2023-03" db="EMBL/GenBank/DDBJ databases">
        <authorList>
            <person name="Steffen K."/>
            <person name="Cardenas P."/>
        </authorList>
    </citation>
    <scope>NUCLEOTIDE SEQUENCE</scope>
</reference>
<sequence length="222" mass="24695">MNQQCQAVLRNKQKLVDTLRSTADAEESLLTAFQIKNWLGGIVKAEAMPLITQAINQIKLEEKNYEVFIGMLQDIPGMNVVIKLITDMCPLSSTGDVDETQPTTAAASAVVLKTKEKQGRRQDPMSRPPTLQELKKLGFFERVGVNYQNFGIFLLDDKFGARVKTLAAPHQLNSEPILKAILNEWYEGKGQPVTWGVLIACLRDCTLNALASDIEKYVATLE</sequence>